<proteinExistence type="predicted"/>
<evidence type="ECO:0000256" key="1">
    <source>
        <dbReference type="SAM" id="MobiDB-lite"/>
    </source>
</evidence>
<dbReference type="Proteomes" id="UP001338125">
    <property type="component" value="Unassembled WGS sequence"/>
</dbReference>
<evidence type="ECO:0000313" key="3">
    <source>
        <dbReference type="Proteomes" id="UP001338125"/>
    </source>
</evidence>
<organism evidence="2 3">
    <name type="scientific">Cladobotryum mycophilum</name>
    <dbReference type="NCBI Taxonomy" id="491253"/>
    <lineage>
        <taxon>Eukaryota</taxon>
        <taxon>Fungi</taxon>
        <taxon>Dikarya</taxon>
        <taxon>Ascomycota</taxon>
        <taxon>Pezizomycotina</taxon>
        <taxon>Sordariomycetes</taxon>
        <taxon>Hypocreomycetidae</taxon>
        <taxon>Hypocreales</taxon>
        <taxon>Hypocreaceae</taxon>
        <taxon>Cladobotryum</taxon>
    </lineage>
</organism>
<comment type="caution">
    <text evidence="2">The sequence shown here is derived from an EMBL/GenBank/DDBJ whole genome shotgun (WGS) entry which is preliminary data.</text>
</comment>
<feature type="region of interest" description="Disordered" evidence="1">
    <location>
        <begin position="179"/>
        <end position="210"/>
    </location>
</feature>
<keyword evidence="3" id="KW-1185">Reference proteome</keyword>
<name>A0ABR0SFH8_9HYPO</name>
<evidence type="ECO:0000313" key="2">
    <source>
        <dbReference type="EMBL" id="KAK5990586.1"/>
    </source>
</evidence>
<dbReference type="PANTHER" id="PTHR36142:SF5">
    <property type="entry name" value="METALLO-BETA-LACTAMASE DOMAIN-CONTAINING PROTEIN"/>
    <property type="match status" value="1"/>
</dbReference>
<dbReference type="InterPro" id="IPR036866">
    <property type="entry name" value="RibonucZ/Hydroxyglut_hydro"/>
</dbReference>
<dbReference type="EMBL" id="JAVFKD010000014">
    <property type="protein sequence ID" value="KAK5990586.1"/>
    <property type="molecule type" value="Genomic_DNA"/>
</dbReference>
<reference evidence="2 3" key="1">
    <citation type="submission" date="2024-01" db="EMBL/GenBank/DDBJ databases">
        <title>Complete genome of Cladobotryum mycophilum ATHUM6906.</title>
        <authorList>
            <person name="Christinaki A.C."/>
            <person name="Myridakis A.I."/>
            <person name="Kouvelis V.N."/>
        </authorList>
    </citation>
    <scope>NUCLEOTIDE SEQUENCE [LARGE SCALE GENOMIC DNA]</scope>
    <source>
        <strain evidence="2 3">ATHUM6906</strain>
    </source>
</reference>
<protein>
    <submittedName>
        <fullName evidence="2">Uncharacterized protein</fullName>
    </submittedName>
</protein>
<gene>
    <name evidence="2" type="ORF">PT974_08855</name>
</gene>
<dbReference type="PANTHER" id="PTHR36142">
    <property type="entry name" value="METALLO-HYDROLASE/OXIDOREDUCTASE SUPERFAMILY PROTEIN"/>
    <property type="match status" value="1"/>
</dbReference>
<dbReference type="Gene3D" id="3.60.15.10">
    <property type="entry name" value="Ribonuclease Z/Hydroxyacylglutathione hydrolase-like"/>
    <property type="match status" value="1"/>
</dbReference>
<accession>A0ABR0SFH8</accession>
<feature type="region of interest" description="Disordered" evidence="1">
    <location>
        <begin position="222"/>
        <end position="247"/>
    </location>
</feature>
<sequence>MALTVKQLNSNVSFLLVFEPLGGNIWEPFRILLDPVFTRQPVNDVPQSESPAASRQNGKCVSLGDIPEPDLVIITQGRDGHLDEETLRQLPPGNTKTLILAEPSAAKIIESWGYFNDGVVQALPPWEDPHHKKRDRAVRLPVSPCYASGEEGEVTVSLIPQKRDARGVHSAIGITYRPPPSRYSVFRRPTQTPPVTPSPTASTNSSQRSLVKEMSNRRLTARLVPPTPPESPVCPQRVRPSRPTTTISSHTVDRALSVIYSPHGTSYSSLEPYVTSHLILEAALPLTAFLHSFGTEANPWWHLGNVGSTAAPIGQETALTLGARAWISTRDEDTTSGTKFPRRKTYTTTELRDMLVEILKLDPGQALMLTSQGIWDPEQEVPGKNVPDALGLFNNISN</sequence>